<keyword evidence="1" id="KW-1133">Transmembrane helix</keyword>
<name>A0A6A5VZC0_9PLEO</name>
<evidence type="ECO:0000256" key="2">
    <source>
        <dbReference type="SAM" id="SignalP"/>
    </source>
</evidence>
<evidence type="ECO:0008006" key="5">
    <source>
        <dbReference type="Google" id="ProtNLM"/>
    </source>
</evidence>
<gene>
    <name evidence="3" type="ORF">P154DRAFT_612135</name>
</gene>
<dbReference type="EMBL" id="ML977646">
    <property type="protein sequence ID" value="KAF1995052.1"/>
    <property type="molecule type" value="Genomic_DNA"/>
</dbReference>
<evidence type="ECO:0000313" key="4">
    <source>
        <dbReference type="Proteomes" id="UP000799779"/>
    </source>
</evidence>
<organism evidence="3 4">
    <name type="scientific">Amniculicola lignicola CBS 123094</name>
    <dbReference type="NCBI Taxonomy" id="1392246"/>
    <lineage>
        <taxon>Eukaryota</taxon>
        <taxon>Fungi</taxon>
        <taxon>Dikarya</taxon>
        <taxon>Ascomycota</taxon>
        <taxon>Pezizomycotina</taxon>
        <taxon>Dothideomycetes</taxon>
        <taxon>Pleosporomycetidae</taxon>
        <taxon>Pleosporales</taxon>
        <taxon>Amniculicolaceae</taxon>
        <taxon>Amniculicola</taxon>
    </lineage>
</organism>
<sequence length="345" mass="36590">MQLWKTFAVFALVGLGAEAGKNGPIGWDYWVKTPSGGPQNLRACAEKAFWDDYGSPNAHTGCRDTECVCRPDLIDLIHEQIVAVVEAQCGKGSDVDVQAALKVYNDYCSWMGWAIPGYTYIVTKTAPAPEETSAEAAVTTDTPTTTEAVVTSLATDGTPVIITLTPTFDIPPVVTETARVTIRVSSASSRLKVFSWLHTLCRIISVPINLILAIPDTVIVSVTLPPAPTLITSVVFMTPSKIPTAVEVSTAVVTKSKAPTAVEYSTKLVPYNPNALLSETLDSYSIPDGSAATSFSSGNNGTKNPGPTTLEIIGIVIGIVVGVITMVATIWVCARGSRMARNNRA</sequence>
<keyword evidence="1" id="KW-0472">Membrane</keyword>
<dbReference type="AlphaFoldDB" id="A0A6A5VZC0"/>
<feature type="transmembrane region" description="Helical" evidence="1">
    <location>
        <begin position="312"/>
        <end position="334"/>
    </location>
</feature>
<keyword evidence="1" id="KW-0812">Transmembrane</keyword>
<dbReference type="Proteomes" id="UP000799779">
    <property type="component" value="Unassembled WGS sequence"/>
</dbReference>
<accession>A0A6A5VZC0</accession>
<proteinExistence type="predicted"/>
<keyword evidence="2" id="KW-0732">Signal</keyword>
<feature type="chain" id="PRO_5025587055" description="Extracellular membrane protein CFEM domain-containing protein" evidence="2">
    <location>
        <begin position="20"/>
        <end position="345"/>
    </location>
</feature>
<evidence type="ECO:0000256" key="1">
    <source>
        <dbReference type="SAM" id="Phobius"/>
    </source>
</evidence>
<evidence type="ECO:0000313" key="3">
    <source>
        <dbReference type="EMBL" id="KAF1995052.1"/>
    </source>
</evidence>
<reference evidence="3" key="1">
    <citation type="journal article" date="2020" name="Stud. Mycol.">
        <title>101 Dothideomycetes genomes: a test case for predicting lifestyles and emergence of pathogens.</title>
        <authorList>
            <person name="Haridas S."/>
            <person name="Albert R."/>
            <person name="Binder M."/>
            <person name="Bloem J."/>
            <person name="Labutti K."/>
            <person name="Salamov A."/>
            <person name="Andreopoulos B."/>
            <person name="Baker S."/>
            <person name="Barry K."/>
            <person name="Bills G."/>
            <person name="Bluhm B."/>
            <person name="Cannon C."/>
            <person name="Castanera R."/>
            <person name="Culley D."/>
            <person name="Daum C."/>
            <person name="Ezra D."/>
            <person name="Gonzalez J."/>
            <person name="Henrissat B."/>
            <person name="Kuo A."/>
            <person name="Liang C."/>
            <person name="Lipzen A."/>
            <person name="Lutzoni F."/>
            <person name="Magnuson J."/>
            <person name="Mondo S."/>
            <person name="Nolan M."/>
            <person name="Ohm R."/>
            <person name="Pangilinan J."/>
            <person name="Park H.-J."/>
            <person name="Ramirez L."/>
            <person name="Alfaro M."/>
            <person name="Sun H."/>
            <person name="Tritt A."/>
            <person name="Yoshinaga Y."/>
            <person name="Zwiers L.-H."/>
            <person name="Turgeon B."/>
            <person name="Goodwin S."/>
            <person name="Spatafora J."/>
            <person name="Crous P."/>
            <person name="Grigoriev I."/>
        </authorList>
    </citation>
    <scope>NUCLEOTIDE SEQUENCE</scope>
    <source>
        <strain evidence="3">CBS 123094</strain>
    </source>
</reference>
<protein>
    <recommendedName>
        <fullName evidence="5">Extracellular membrane protein CFEM domain-containing protein</fullName>
    </recommendedName>
</protein>
<keyword evidence="4" id="KW-1185">Reference proteome</keyword>
<feature type="signal peptide" evidence="2">
    <location>
        <begin position="1"/>
        <end position="19"/>
    </location>
</feature>